<accession>A0AAV1RQ69</accession>
<dbReference type="EMBL" id="CAWUPB010001108">
    <property type="protein sequence ID" value="CAK7338020.1"/>
    <property type="molecule type" value="Genomic_DNA"/>
</dbReference>
<reference evidence="1 2" key="1">
    <citation type="submission" date="2024-01" db="EMBL/GenBank/DDBJ databases">
        <authorList>
            <person name="Waweru B."/>
        </authorList>
    </citation>
    <scope>NUCLEOTIDE SEQUENCE [LARGE SCALE GENOMIC DNA]</scope>
</reference>
<protein>
    <submittedName>
        <fullName evidence="1">Uncharacterized protein</fullName>
    </submittedName>
</protein>
<dbReference type="Proteomes" id="UP001314170">
    <property type="component" value="Unassembled WGS sequence"/>
</dbReference>
<comment type="caution">
    <text evidence="1">The sequence shown here is derived from an EMBL/GenBank/DDBJ whole genome shotgun (WGS) entry which is preliminary data.</text>
</comment>
<evidence type="ECO:0000313" key="2">
    <source>
        <dbReference type="Proteomes" id="UP001314170"/>
    </source>
</evidence>
<keyword evidence="2" id="KW-1185">Reference proteome</keyword>
<dbReference type="AlphaFoldDB" id="A0AAV1RQ69"/>
<feature type="non-terminal residue" evidence="1">
    <location>
        <position position="66"/>
    </location>
</feature>
<feature type="non-terminal residue" evidence="1">
    <location>
        <position position="1"/>
    </location>
</feature>
<name>A0AAV1RQ69_9ROSI</name>
<gene>
    <name evidence="1" type="ORF">DCAF_LOCUS13061</name>
</gene>
<organism evidence="1 2">
    <name type="scientific">Dovyalis caffra</name>
    <dbReference type="NCBI Taxonomy" id="77055"/>
    <lineage>
        <taxon>Eukaryota</taxon>
        <taxon>Viridiplantae</taxon>
        <taxon>Streptophyta</taxon>
        <taxon>Embryophyta</taxon>
        <taxon>Tracheophyta</taxon>
        <taxon>Spermatophyta</taxon>
        <taxon>Magnoliopsida</taxon>
        <taxon>eudicotyledons</taxon>
        <taxon>Gunneridae</taxon>
        <taxon>Pentapetalae</taxon>
        <taxon>rosids</taxon>
        <taxon>fabids</taxon>
        <taxon>Malpighiales</taxon>
        <taxon>Salicaceae</taxon>
        <taxon>Flacourtieae</taxon>
        <taxon>Dovyalis</taxon>
    </lineage>
</organism>
<sequence length="66" mass="7577">IPIWYFTDQLASCKDMLVGLISFIADFLHTDKGIRDTLAPKSHKARKGQNDQWCKELKNPLDFLAL</sequence>
<proteinExistence type="predicted"/>
<evidence type="ECO:0000313" key="1">
    <source>
        <dbReference type="EMBL" id="CAK7338020.1"/>
    </source>
</evidence>